<dbReference type="PANTHER" id="PTHR46268">
    <property type="entry name" value="STRESS RESPONSE PROTEIN NHAX"/>
    <property type="match status" value="1"/>
</dbReference>
<evidence type="ECO:0000256" key="1">
    <source>
        <dbReference type="ARBA" id="ARBA00008791"/>
    </source>
</evidence>
<evidence type="ECO:0000313" key="3">
    <source>
        <dbReference type="EMBL" id="WCT78594.1"/>
    </source>
</evidence>
<gene>
    <name evidence="3" type="ORF">PQ457_06430</name>
</gene>
<accession>A0ABY7U2X9</accession>
<organism evidence="3 4">
    <name type="scientific">Novosphingobium humi</name>
    <dbReference type="NCBI Taxonomy" id="2282397"/>
    <lineage>
        <taxon>Bacteria</taxon>
        <taxon>Pseudomonadati</taxon>
        <taxon>Pseudomonadota</taxon>
        <taxon>Alphaproteobacteria</taxon>
        <taxon>Sphingomonadales</taxon>
        <taxon>Sphingomonadaceae</taxon>
        <taxon>Novosphingobium</taxon>
    </lineage>
</organism>
<dbReference type="CDD" id="cd00293">
    <property type="entry name" value="USP-like"/>
    <property type="match status" value="1"/>
</dbReference>
<dbReference type="InterPro" id="IPR006015">
    <property type="entry name" value="Universal_stress_UspA"/>
</dbReference>
<dbReference type="Proteomes" id="UP001218231">
    <property type="component" value="Chromosome"/>
</dbReference>
<comment type="similarity">
    <text evidence="1">Belongs to the universal stress protein A family.</text>
</comment>
<protein>
    <submittedName>
        <fullName evidence="3">Universal stress protein</fullName>
    </submittedName>
</protein>
<dbReference type="PANTHER" id="PTHR46268:SF15">
    <property type="entry name" value="UNIVERSAL STRESS PROTEIN HP_0031"/>
    <property type="match status" value="1"/>
</dbReference>
<evidence type="ECO:0000313" key="4">
    <source>
        <dbReference type="Proteomes" id="UP001218231"/>
    </source>
</evidence>
<dbReference type="Pfam" id="PF00582">
    <property type="entry name" value="Usp"/>
    <property type="match status" value="1"/>
</dbReference>
<dbReference type="RefSeq" id="WP_273618904.1">
    <property type="nucleotide sequence ID" value="NZ_CP117417.1"/>
</dbReference>
<dbReference type="SUPFAM" id="SSF52402">
    <property type="entry name" value="Adenine nucleotide alpha hydrolases-like"/>
    <property type="match status" value="2"/>
</dbReference>
<name>A0ABY7U2X9_9SPHN</name>
<dbReference type="PRINTS" id="PR01438">
    <property type="entry name" value="UNVRSLSTRESS"/>
</dbReference>
<dbReference type="Gene3D" id="3.40.50.12370">
    <property type="match status" value="1"/>
</dbReference>
<proteinExistence type="inferred from homology"/>
<keyword evidence="4" id="KW-1185">Reference proteome</keyword>
<dbReference type="InterPro" id="IPR006016">
    <property type="entry name" value="UspA"/>
</dbReference>
<reference evidence="3 4" key="1">
    <citation type="submission" date="2023-02" db="EMBL/GenBank/DDBJ databases">
        <title>Genome sequence of Novosphingobium humi KACC 19094.</title>
        <authorList>
            <person name="Kim S."/>
            <person name="Heo J."/>
            <person name="Kwon S.-W."/>
        </authorList>
    </citation>
    <scope>NUCLEOTIDE SEQUENCE [LARGE SCALE GENOMIC DNA]</scope>
    <source>
        <strain evidence="3 4">KACC 19094</strain>
    </source>
</reference>
<evidence type="ECO:0000259" key="2">
    <source>
        <dbReference type="Pfam" id="PF00582"/>
    </source>
</evidence>
<dbReference type="EMBL" id="CP117417">
    <property type="protein sequence ID" value="WCT78594.1"/>
    <property type="molecule type" value="Genomic_DNA"/>
</dbReference>
<feature type="domain" description="UspA" evidence="2">
    <location>
        <begin position="149"/>
        <end position="266"/>
    </location>
</feature>
<sequence>MKNVLVLVHDDEGQEARLQVAFDMVRALDGHLVCLDVELLPMVAADAYSGMEVARLACAEHDKSAANRARITQNLSREGIAWDWHRVIGMPDTAIENAIGQADVLVLSSHLDKGDTVELRQLANRIVSRIRRPVLAVPKTCKGLDLHGTVLVAWDGSREADQALHDAVPLLGLAGEVILIDIDEPKGPFALESAATYLSRHGIHPSVEVMQVESGQTIYSAILKRAHAARAAYVVMGAYGHSPTIETFFGGVTRSMLANSDLPVLLSH</sequence>